<protein>
    <submittedName>
        <fullName evidence="1">Uncharacterized protein</fullName>
    </submittedName>
</protein>
<name>A0A1H9ZHI6_9EURY</name>
<reference evidence="2" key="1">
    <citation type="submission" date="2016-10" db="EMBL/GenBank/DDBJ databases">
        <authorList>
            <person name="Varghese N."/>
            <person name="Submissions S."/>
        </authorList>
    </citation>
    <scope>NUCLEOTIDE SEQUENCE [LARGE SCALE GENOMIC DNA]</scope>
    <source>
        <strain evidence="2">SLH 33</strain>
    </source>
</reference>
<keyword evidence="2" id="KW-1185">Reference proteome</keyword>
<accession>A0A1H9ZHI6</accession>
<dbReference type="AlphaFoldDB" id="A0A1H9ZHI6"/>
<dbReference type="EMBL" id="FOHQ01000002">
    <property type="protein sequence ID" value="SES80957.1"/>
    <property type="molecule type" value="Genomic_DNA"/>
</dbReference>
<organism evidence="1 2">
    <name type="scientific">Methanococcoides vulcani</name>
    <dbReference type="NCBI Taxonomy" id="1353158"/>
    <lineage>
        <taxon>Archaea</taxon>
        <taxon>Methanobacteriati</taxon>
        <taxon>Methanobacteriota</taxon>
        <taxon>Stenosarchaea group</taxon>
        <taxon>Methanomicrobia</taxon>
        <taxon>Methanosarcinales</taxon>
        <taxon>Methanosarcinaceae</taxon>
        <taxon>Methanococcoides</taxon>
    </lineage>
</organism>
<sequence length="192" mass="21108">MKLRLIISMVLVAVFLMTPASADMFDDLNDAVDEYNEKIDQVPGTLQSIFSDQHVILVIYMNENESENETIEAKGPAFELVLSEGPFVTESGVSMKMVAITDGDASVANFGKWSELDEQHYWNGVEFAETLVVTTNEDTARAILDSESPGATFTEAYDSGMIIIETSDRASMTTKISLAIMPVVMKLYALIS</sequence>
<evidence type="ECO:0000313" key="1">
    <source>
        <dbReference type="EMBL" id="SES80957.1"/>
    </source>
</evidence>
<proteinExistence type="predicted"/>
<dbReference type="RefSeq" id="WP_135643939.1">
    <property type="nucleotide sequence ID" value="NZ_CAAGSJ010000001.1"/>
</dbReference>
<dbReference type="Proteomes" id="UP000243338">
    <property type="component" value="Unassembled WGS sequence"/>
</dbReference>
<evidence type="ECO:0000313" key="2">
    <source>
        <dbReference type="Proteomes" id="UP000243338"/>
    </source>
</evidence>
<dbReference type="OrthoDB" id="142059at2157"/>
<gene>
    <name evidence="1" type="ORF">SAMN04488587_1130</name>
</gene>